<proteinExistence type="predicted"/>
<evidence type="ECO:0008006" key="3">
    <source>
        <dbReference type="Google" id="ProtNLM"/>
    </source>
</evidence>
<dbReference type="AlphaFoldDB" id="A0A1N7PS16"/>
<reference evidence="2" key="1">
    <citation type="submission" date="2017-01" db="EMBL/GenBank/DDBJ databases">
        <authorList>
            <person name="Varghese N."/>
            <person name="Submissions S."/>
        </authorList>
    </citation>
    <scope>NUCLEOTIDE SEQUENCE [LARGE SCALE GENOMIC DNA]</scope>
    <source>
        <strain evidence="2">DSM 21054</strain>
    </source>
</reference>
<protein>
    <recommendedName>
        <fullName evidence="3">Tetratricopeptide repeat-containing protein</fullName>
    </recommendedName>
</protein>
<keyword evidence="2" id="KW-1185">Reference proteome</keyword>
<dbReference type="STRING" id="477680.SAMN05421788_1048"/>
<dbReference type="Proteomes" id="UP000186917">
    <property type="component" value="Unassembled WGS sequence"/>
</dbReference>
<evidence type="ECO:0000313" key="1">
    <source>
        <dbReference type="EMBL" id="SIT13388.1"/>
    </source>
</evidence>
<name>A0A1N7PS16_9BACT</name>
<evidence type="ECO:0000313" key="2">
    <source>
        <dbReference type="Proteomes" id="UP000186917"/>
    </source>
</evidence>
<sequence>MTTRFYLICIFLCATCITKAQDINWLRVADSLYQQQQYFESAVFCERVLFEQGNESEVVQQAILLKMQCYKKQQAFAKAAGFGMSMQGRIHNDSVRQNLHADIATCYYLAGDFEKVIAETDKTQVLFQQNTHAGWMSLLKILSLNELRRWNEAALLYKQQSMVYSDSLPDYYAKLPRQKSEKRAYWLATFIPGGGHLYAGKPWEALASIVLQGAGVYYGINSWINDYYINAWLIGGGLTGTFHMGGMARAQELVRIYNRRKANEFNQKVKDALLARW</sequence>
<accession>A0A1N7PS16</accession>
<organism evidence="1 2">
    <name type="scientific">Filimonas lacunae</name>
    <dbReference type="NCBI Taxonomy" id="477680"/>
    <lineage>
        <taxon>Bacteria</taxon>
        <taxon>Pseudomonadati</taxon>
        <taxon>Bacteroidota</taxon>
        <taxon>Chitinophagia</taxon>
        <taxon>Chitinophagales</taxon>
        <taxon>Chitinophagaceae</taxon>
        <taxon>Filimonas</taxon>
    </lineage>
</organism>
<gene>
    <name evidence="1" type="ORF">SAMN05421788_1048</name>
</gene>
<dbReference type="EMBL" id="FTOR01000004">
    <property type="protein sequence ID" value="SIT13388.1"/>
    <property type="molecule type" value="Genomic_DNA"/>
</dbReference>